<organism evidence="1">
    <name type="scientific">marine sediment metagenome</name>
    <dbReference type="NCBI Taxonomy" id="412755"/>
    <lineage>
        <taxon>unclassified sequences</taxon>
        <taxon>metagenomes</taxon>
        <taxon>ecological metagenomes</taxon>
    </lineage>
</organism>
<accession>X1DXL2</accession>
<comment type="caution">
    <text evidence="1">The sequence shown here is derived from an EMBL/GenBank/DDBJ whole genome shotgun (WGS) entry which is preliminary data.</text>
</comment>
<name>X1DXL2_9ZZZZ</name>
<gene>
    <name evidence="1" type="ORF">S01H4_62879</name>
</gene>
<sequence length="53" mass="6431">MNREDRQQNLSRLVNSCCCAEELDQFATDFNNIYKVVRDHWQRVEDIEKRKGE</sequence>
<dbReference type="AlphaFoldDB" id="X1DXL2"/>
<dbReference type="EMBL" id="BART01037649">
    <property type="protein sequence ID" value="GAH09664.1"/>
    <property type="molecule type" value="Genomic_DNA"/>
</dbReference>
<protein>
    <submittedName>
        <fullName evidence="1">Uncharacterized protein</fullName>
    </submittedName>
</protein>
<reference evidence="1" key="1">
    <citation type="journal article" date="2014" name="Front. Microbiol.">
        <title>High frequency of phylogenetically diverse reductive dehalogenase-homologous genes in deep subseafloor sedimentary metagenomes.</title>
        <authorList>
            <person name="Kawai M."/>
            <person name="Futagami T."/>
            <person name="Toyoda A."/>
            <person name="Takaki Y."/>
            <person name="Nishi S."/>
            <person name="Hori S."/>
            <person name="Arai W."/>
            <person name="Tsubouchi T."/>
            <person name="Morono Y."/>
            <person name="Uchiyama I."/>
            <person name="Ito T."/>
            <person name="Fujiyama A."/>
            <person name="Inagaki F."/>
            <person name="Takami H."/>
        </authorList>
    </citation>
    <scope>NUCLEOTIDE SEQUENCE</scope>
    <source>
        <strain evidence="1">Expedition CK06-06</strain>
    </source>
</reference>
<evidence type="ECO:0000313" key="1">
    <source>
        <dbReference type="EMBL" id="GAH09664.1"/>
    </source>
</evidence>
<proteinExistence type="predicted"/>